<sequence>MLGERLCGGRILREGLHAHFTRMHIWPVTRFASNGPNKNTFLRLRKERALSTGKVERQLGCAPNC</sequence>
<evidence type="ECO:0000313" key="2">
    <source>
        <dbReference type="Proteomes" id="UP000852906"/>
    </source>
</evidence>
<protein>
    <submittedName>
        <fullName evidence="1">Uncharacterized protein</fullName>
    </submittedName>
</protein>
<evidence type="ECO:0000313" key="1">
    <source>
        <dbReference type="EMBL" id="OET48144.1"/>
    </source>
</evidence>
<gene>
    <name evidence="1" type="ORF">AJL21_14755</name>
</gene>
<accession>A0AAX0HGR2</accession>
<reference evidence="1 2" key="1">
    <citation type="submission" date="2016-09" db="EMBL/GenBank/DDBJ databases">
        <title>100K Listeria isolates.</title>
        <authorList>
            <person name="Chen P."/>
            <person name="Weimer B.C."/>
            <person name="Kong N."/>
            <person name="Huang B."/>
        </authorList>
    </citation>
    <scope>NUCLEOTIDE SEQUENCE [LARGE SCALE GENOMIC DNA]</scope>
    <source>
        <strain evidence="1 2">BCW_2383</strain>
    </source>
</reference>
<dbReference type="AlphaFoldDB" id="A0AAX0HGR2"/>
<dbReference type="Proteomes" id="UP000852906">
    <property type="component" value="Unassembled WGS sequence"/>
</dbReference>
<proteinExistence type="predicted"/>
<comment type="caution">
    <text evidence="1">The sequence shown here is derived from an EMBL/GenBank/DDBJ whole genome shotgun (WGS) entry which is preliminary data.</text>
</comment>
<dbReference type="EMBL" id="MJTJ01000021">
    <property type="protein sequence ID" value="OET48144.1"/>
    <property type="molecule type" value="Genomic_DNA"/>
</dbReference>
<name>A0AAX0HGR2_LISMN</name>
<organism evidence="1 2">
    <name type="scientific">Listeria monocytogenes</name>
    <dbReference type="NCBI Taxonomy" id="1639"/>
    <lineage>
        <taxon>Bacteria</taxon>
        <taxon>Bacillati</taxon>
        <taxon>Bacillota</taxon>
        <taxon>Bacilli</taxon>
        <taxon>Bacillales</taxon>
        <taxon>Listeriaceae</taxon>
        <taxon>Listeria</taxon>
    </lineage>
</organism>